<feature type="transmembrane region" description="Helical" evidence="1">
    <location>
        <begin position="85"/>
        <end position="109"/>
    </location>
</feature>
<evidence type="ECO:0000313" key="5">
    <source>
        <dbReference type="Proteomes" id="UP000325462"/>
    </source>
</evidence>
<sequence>MGGLVIYQYKKFITAYQYIAPCMFFLTALIMLYFYSGQPILSSFASSAIILLFIMTWLTTIILNLENIEEQQLLFVQLNGKRKYILGKLVFSCLVSIPFILFAVAYPIVTMRFEQHLSVSNILLGIYIHIALALLGIVFTLLLKVIQGLSQKYRWLVLVLIYLISILKIPLIQNFSILKFILWVFPPVSELLSVYNKDVSQLLNMPFAILNVWFALYICVLITLIFVFVSRTEYR</sequence>
<dbReference type="Proteomes" id="UP000325462">
    <property type="component" value="Chromosome"/>
</dbReference>
<dbReference type="EMBL" id="SCHB01000003">
    <property type="protein sequence ID" value="TBW72575.1"/>
    <property type="molecule type" value="Genomic_DNA"/>
</dbReference>
<feature type="transmembrane region" description="Helical" evidence="1">
    <location>
        <begin position="155"/>
        <end position="185"/>
    </location>
</feature>
<evidence type="ECO:0000256" key="1">
    <source>
        <dbReference type="SAM" id="Phobius"/>
    </source>
</evidence>
<evidence type="ECO:0000313" key="3">
    <source>
        <dbReference type="EMBL" id="TBW72575.1"/>
    </source>
</evidence>
<reference evidence="2 5" key="2">
    <citation type="submission" date="2019-07" db="EMBL/GenBank/DDBJ databases">
        <title>Comparative genome analysis of staphylococcus lugdunensis shows clonal complex-dependent diversity of the putative virulence factor, ess/type vii locus.</title>
        <authorList>
            <person name="Lebeurre J."/>
            <person name="Dahyot S."/>
            <person name="Diene S."/>
            <person name="Paulay A."/>
            <person name="Aubourg M."/>
            <person name="Argemi X."/>
            <person name="Giard J.-C."/>
            <person name="Tournier I."/>
            <person name="Francois P."/>
            <person name="Pestel-Caron M."/>
        </authorList>
    </citation>
    <scope>NUCLEOTIDE SEQUENCE [LARGE SCALE GENOMIC DNA]</scope>
    <source>
        <strain evidence="2 5">SL13</strain>
    </source>
</reference>
<organism evidence="3 4">
    <name type="scientific">Staphylococcus lugdunensis</name>
    <dbReference type="NCBI Taxonomy" id="28035"/>
    <lineage>
        <taxon>Bacteria</taxon>
        <taxon>Bacillati</taxon>
        <taxon>Bacillota</taxon>
        <taxon>Bacilli</taxon>
        <taxon>Bacillales</taxon>
        <taxon>Staphylococcaceae</taxon>
        <taxon>Staphylococcus</taxon>
    </lineage>
</organism>
<evidence type="ECO:0000313" key="4">
    <source>
        <dbReference type="Proteomes" id="UP000293637"/>
    </source>
</evidence>
<accession>A0A292DHJ9</accession>
<dbReference type="RefSeq" id="WP_002479079.1">
    <property type="nucleotide sequence ID" value="NZ_AP021848.1"/>
</dbReference>
<keyword evidence="1" id="KW-0472">Membrane</keyword>
<dbReference type="Proteomes" id="UP000293637">
    <property type="component" value="Unassembled WGS sequence"/>
</dbReference>
<name>A0A292DHJ9_STALU</name>
<feature type="transmembrane region" description="Helical" evidence="1">
    <location>
        <begin position="40"/>
        <end position="65"/>
    </location>
</feature>
<dbReference type="GeneID" id="58090902"/>
<keyword evidence="1" id="KW-1133">Transmembrane helix</keyword>
<evidence type="ECO:0000313" key="2">
    <source>
        <dbReference type="EMBL" id="QEX37899.1"/>
    </source>
</evidence>
<gene>
    <name evidence="3" type="ORF">EQ812_06265</name>
    <name evidence="2" type="ORF">FO454_02765</name>
</gene>
<feature type="transmembrane region" description="Helical" evidence="1">
    <location>
        <begin position="205"/>
        <end position="229"/>
    </location>
</feature>
<proteinExistence type="predicted"/>
<dbReference type="EMBL" id="CP041722">
    <property type="protein sequence ID" value="QEX37899.1"/>
    <property type="molecule type" value="Genomic_DNA"/>
</dbReference>
<keyword evidence="1" id="KW-0812">Transmembrane</keyword>
<feature type="transmembrane region" description="Helical" evidence="1">
    <location>
        <begin position="12"/>
        <end position="34"/>
    </location>
</feature>
<dbReference type="OMA" id="AHMSFSI"/>
<feature type="transmembrane region" description="Helical" evidence="1">
    <location>
        <begin position="121"/>
        <end position="143"/>
    </location>
</feature>
<dbReference type="AlphaFoldDB" id="A0A292DHJ9"/>
<keyword evidence="5" id="KW-1185">Reference proteome</keyword>
<reference evidence="3 4" key="1">
    <citation type="journal article" date="2019" name="Sci. Transl. Med.">
        <title>Quorum sensing between bacterial species on the skin protects against epidermal injury in atopic dermatitis.</title>
        <authorList>
            <person name="Williams M.R."/>
        </authorList>
    </citation>
    <scope>NUCLEOTIDE SEQUENCE [LARGE SCALE GENOMIC DNA]</scope>
    <source>
        <strain evidence="3 4">E7</strain>
    </source>
</reference>
<protein>
    <submittedName>
        <fullName evidence="3">Uncharacterized protein</fullName>
    </submittedName>
</protein>